<accession>A0A6M1SX59</accession>
<dbReference type="RefSeq" id="WP_165143078.1">
    <property type="nucleotide sequence ID" value="NZ_JAALLT010000004.1"/>
</dbReference>
<evidence type="ECO:0000256" key="3">
    <source>
        <dbReference type="ARBA" id="ARBA00022991"/>
    </source>
</evidence>
<feature type="domain" description="PAS" evidence="5">
    <location>
        <begin position="296"/>
        <end position="370"/>
    </location>
</feature>
<keyword evidence="3" id="KW-0157">Chromophore</keyword>
<dbReference type="InterPro" id="IPR035965">
    <property type="entry name" value="PAS-like_dom_sf"/>
</dbReference>
<protein>
    <submittedName>
        <fullName evidence="7">PAS domain S-box protein</fullName>
    </submittedName>
</protein>
<dbReference type="Proteomes" id="UP000473278">
    <property type="component" value="Unassembled WGS sequence"/>
</dbReference>
<dbReference type="PANTHER" id="PTHR47429:SF2">
    <property type="entry name" value="PROTEIN TWIN LOV 1"/>
    <property type="match status" value="1"/>
</dbReference>
<evidence type="ECO:0000313" key="7">
    <source>
        <dbReference type="EMBL" id="NGP77562.1"/>
    </source>
</evidence>
<dbReference type="Pfam" id="PF13426">
    <property type="entry name" value="PAS_9"/>
    <property type="match status" value="2"/>
</dbReference>
<dbReference type="Pfam" id="PF08447">
    <property type="entry name" value="PAS_3"/>
    <property type="match status" value="1"/>
</dbReference>
<dbReference type="InterPro" id="IPR000014">
    <property type="entry name" value="PAS"/>
</dbReference>
<proteinExistence type="predicted"/>
<evidence type="ECO:0000259" key="6">
    <source>
        <dbReference type="PROSITE" id="PS50113"/>
    </source>
</evidence>
<evidence type="ECO:0000313" key="8">
    <source>
        <dbReference type="Proteomes" id="UP000473278"/>
    </source>
</evidence>
<dbReference type="InterPro" id="IPR000700">
    <property type="entry name" value="PAS-assoc_C"/>
</dbReference>
<dbReference type="InterPro" id="IPR001610">
    <property type="entry name" value="PAC"/>
</dbReference>
<dbReference type="InterPro" id="IPR013655">
    <property type="entry name" value="PAS_fold_3"/>
</dbReference>
<dbReference type="Gene3D" id="3.30.450.20">
    <property type="entry name" value="PAS domain"/>
    <property type="match status" value="3"/>
</dbReference>
<organism evidence="7 8">
    <name type="scientific">Halalkalibaculum roseum</name>
    <dbReference type="NCBI Taxonomy" id="2709311"/>
    <lineage>
        <taxon>Bacteria</taxon>
        <taxon>Pseudomonadati</taxon>
        <taxon>Balneolota</taxon>
        <taxon>Balneolia</taxon>
        <taxon>Balneolales</taxon>
        <taxon>Balneolaceae</taxon>
        <taxon>Halalkalibaculum</taxon>
    </lineage>
</organism>
<dbReference type="SMART" id="SM00091">
    <property type="entry name" value="PAS"/>
    <property type="match status" value="3"/>
</dbReference>
<dbReference type="PROSITE" id="PS50113">
    <property type="entry name" value="PAC"/>
    <property type="match status" value="1"/>
</dbReference>
<feature type="domain" description="PAS" evidence="5">
    <location>
        <begin position="39"/>
        <end position="114"/>
    </location>
</feature>
<gene>
    <name evidence="7" type="ORF">G3570_13015</name>
</gene>
<reference evidence="7 8" key="1">
    <citation type="submission" date="2020-02" db="EMBL/GenBank/DDBJ databases">
        <title>Balneolaceae bacterium YR4-1, complete genome.</title>
        <authorList>
            <person name="Li Y."/>
            <person name="Wu S."/>
        </authorList>
    </citation>
    <scope>NUCLEOTIDE SEQUENCE [LARGE SCALE GENOMIC DNA]</scope>
    <source>
        <strain evidence="7 8">YR4-1</strain>
    </source>
</reference>
<dbReference type="AlphaFoldDB" id="A0A6M1SX59"/>
<feature type="domain" description="PAC" evidence="6">
    <location>
        <begin position="115"/>
        <end position="169"/>
    </location>
</feature>
<evidence type="ECO:0000256" key="4">
    <source>
        <dbReference type="SAM" id="Coils"/>
    </source>
</evidence>
<evidence type="ECO:0000256" key="1">
    <source>
        <dbReference type="ARBA" id="ARBA00022630"/>
    </source>
</evidence>
<dbReference type="CDD" id="cd00130">
    <property type="entry name" value="PAS"/>
    <property type="match status" value="3"/>
</dbReference>
<keyword evidence="2" id="KW-0288">FMN</keyword>
<dbReference type="SUPFAM" id="SSF55785">
    <property type="entry name" value="PYP-like sensor domain (PAS domain)"/>
    <property type="match status" value="3"/>
</dbReference>
<evidence type="ECO:0000259" key="5">
    <source>
        <dbReference type="PROSITE" id="PS50112"/>
    </source>
</evidence>
<name>A0A6M1SX59_9BACT</name>
<sequence length="418" mass="48839">MQSNIDKHLQELSKDEKAYKKLKELFNEVEEEKEKYQQHLNLLESAIQNDYDSILITELDLEKPGPKIVYVNDGFCKMTGYSREEVIGKTPRILQGPKTDRAILDKLKRKLREGQAFFGQAINYRKDGTEFVNQWDIHPLTDSEGKLTHWVSYQHDITERKRAEKVLVDTNVEFDDLHEESKRTVIDVDEQGNIVMANKSFRELVNYDKDELKQIKVWELFPKKYRTSLQNRFENDFDLKNFDAQEFKGIIKHKNGVPIQIKGKTEILELKDQDLIRAEIENISLQKRIMDTLKKRNQNFMNVFEKASEFNYRVTIENGKPVMEYVSEDFPEMTGISPEKVRQPGGLKELVHDDDYDKVIDHFQKILKGNQSTCEYRIRSKEGDYVDIIDYGKPRSDEDDNVICATGAISIKVTADPV</sequence>
<keyword evidence="4" id="KW-0175">Coiled coil</keyword>
<dbReference type="NCBIfam" id="TIGR00229">
    <property type="entry name" value="sensory_box"/>
    <property type="match status" value="2"/>
</dbReference>
<keyword evidence="1" id="KW-0285">Flavoprotein</keyword>
<evidence type="ECO:0000256" key="2">
    <source>
        <dbReference type="ARBA" id="ARBA00022643"/>
    </source>
</evidence>
<feature type="coiled-coil region" evidence="4">
    <location>
        <begin position="5"/>
        <end position="49"/>
    </location>
</feature>
<dbReference type="EMBL" id="JAALLT010000004">
    <property type="protein sequence ID" value="NGP77562.1"/>
    <property type="molecule type" value="Genomic_DNA"/>
</dbReference>
<keyword evidence="8" id="KW-1185">Reference proteome</keyword>
<dbReference type="PANTHER" id="PTHR47429">
    <property type="entry name" value="PROTEIN TWIN LOV 1"/>
    <property type="match status" value="1"/>
</dbReference>
<comment type="caution">
    <text evidence="7">The sequence shown here is derived from an EMBL/GenBank/DDBJ whole genome shotgun (WGS) entry which is preliminary data.</text>
</comment>
<dbReference type="PROSITE" id="PS50112">
    <property type="entry name" value="PAS"/>
    <property type="match status" value="3"/>
</dbReference>
<feature type="domain" description="PAS" evidence="5">
    <location>
        <begin position="170"/>
        <end position="212"/>
    </location>
</feature>
<dbReference type="SMART" id="SM00086">
    <property type="entry name" value="PAC"/>
    <property type="match status" value="2"/>
</dbReference>